<reference evidence="1" key="1">
    <citation type="journal article" date="2021" name="Proc. Natl. Acad. Sci. U.S.A.">
        <title>A Catalog of Tens of Thousands of Viruses from Human Metagenomes Reveals Hidden Associations with Chronic Diseases.</title>
        <authorList>
            <person name="Tisza M.J."/>
            <person name="Buck C.B."/>
        </authorList>
    </citation>
    <scope>NUCLEOTIDE SEQUENCE</scope>
    <source>
        <strain evidence="1">Ctzm5103</strain>
    </source>
</reference>
<protein>
    <submittedName>
        <fullName evidence="1">Uncharacterized protein</fullName>
    </submittedName>
</protein>
<organism evidence="1">
    <name type="scientific">Siphoviridae sp. ctzm5103</name>
    <dbReference type="NCBI Taxonomy" id="2825750"/>
    <lineage>
        <taxon>Viruses</taxon>
        <taxon>Duplodnaviria</taxon>
        <taxon>Heunggongvirae</taxon>
        <taxon>Uroviricota</taxon>
        <taxon>Caudoviricetes</taxon>
    </lineage>
</organism>
<name>A0A8S5TTA3_9CAUD</name>
<proteinExistence type="predicted"/>
<dbReference type="EMBL" id="BK015926">
    <property type="protein sequence ID" value="DAF85419.1"/>
    <property type="molecule type" value="Genomic_DNA"/>
</dbReference>
<accession>A0A8S5TTA3</accession>
<sequence length="52" mass="5883">MRIIDDETYAQIVALLAQDPKVALFQKLLLSQKAEPAENQPDEITIKSEVEK</sequence>
<evidence type="ECO:0000313" key="1">
    <source>
        <dbReference type="EMBL" id="DAF85419.1"/>
    </source>
</evidence>